<dbReference type="PANTHER" id="PTHR46300">
    <property type="entry name" value="P450, PUTATIVE (EUROFUNG)-RELATED-RELATED"/>
    <property type="match status" value="1"/>
</dbReference>
<evidence type="ECO:0000313" key="8">
    <source>
        <dbReference type="Proteomes" id="UP000244855"/>
    </source>
</evidence>
<evidence type="ECO:0000256" key="1">
    <source>
        <dbReference type="ARBA" id="ARBA00010617"/>
    </source>
</evidence>
<keyword evidence="2 5" id="KW-0479">Metal-binding</keyword>
<keyword evidence="8" id="KW-1185">Reference proteome</keyword>
<feature type="non-terminal residue" evidence="7">
    <location>
        <position position="1"/>
    </location>
</feature>
<evidence type="ECO:0000313" key="7">
    <source>
        <dbReference type="EMBL" id="PVH90895.1"/>
    </source>
</evidence>
<dbReference type="EMBL" id="KZ806050">
    <property type="protein sequence ID" value="PVH90895.1"/>
    <property type="molecule type" value="Genomic_DNA"/>
</dbReference>
<dbReference type="AlphaFoldDB" id="A0A2V1CYU0"/>
<evidence type="ECO:0000256" key="4">
    <source>
        <dbReference type="ARBA" id="ARBA00023004"/>
    </source>
</evidence>
<dbReference type="InterPro" id="IPR001128">
    <property type="entry name" value="Cyt_P450"/>
</dbReference>
<dbReference type="PROSITE" id="PS00086">
    <property type="entry name" value="CYTOCHROME_P450"/>
    <property type="match status" value="1"/>
</dbReference>
<dbReference type="GO" id="GO:0016705">
    <property type="term" value="F:oxidoreductase activity, acting on paired donors, with incorporation or reduction of molecular oxygen"/>
    <property type="evidence" value="ECO:0007669"/>
    <property type="project" value="InterPro"/>
</dbReference>
<accession>A0A2V1CYU0</accession>
<gene>
    <name evidence="7" type="ORF">DM02DRAFT_546911</name>
</gene>
<dbReference type="GO" id="GO:0004497">
    <property type="term" value="F:monooxygenase activity"/>
    <property type="evidence" value="ECO:0007669"/>
    <property type="project" value="UniProtKB-KW"/>
</dbReference>
<dbReference type="PANTHER" id="PTHR46300:SF8">
    <property type="entry name" value="CYTOCHROME P450 2E1"/>
    <property type="match status" value="1"/>
</dbReference>
<dbReference type="InterPro" id="IPR050364">
    <property type="entry name" value="Cytochrome_P450_fung"/>
</dbReference>
<sequence>VHTVERVASPGAYLVDTFPSLMMLPTFLAPFKKELKTLHQIELNLFRELLENVRSKLSSGNAPKCWERTFIEDKEKFALSEDEGAYVIGTLYEAGSSTTAAAMMNVILCLLHYPKWQVKLQEEVDRVVGEERLPLFEDMENLPVVRSVVKEALRWRPVTAGGLPHQVDKDDVYDGVFFPKGTNVHPNQWAIHREEALYPDSETFNPERWLSPSFPTYREPLSVYPNLQNFSAFGFGRRFCPGVNIAERSLNILTARIAWACHISKKKDEDGRDIDVPWYDYSAGFNVQPNWFPFALRPRKGRDVIVDQCWAKEQRNDSMVNL</sequence>
<reference evidence="7 8" key="1">
    <citation type="journal article" date="2018" name="Sci. Rep.">
        <title>Comparative genomics provides insights into the lifestyle and reveals functional heterogeneity of dark septate endophytic fungi.</title>
        <authorList>
            <person name="Knapp D.G."/>
            <person name="Nemeth J.B."/>
            <person name="Barry K."/>
            <person name="Hainaut M."/>
            <person name="Henrissat B."/>
            <person name="Johnson J."/>
            <person name="Kuo A."/>
            <person name="Lim J.H.P."/>
            <person name="Lipzen A."/>
            <person name="Nolan M."/>
            <person name="Ohm R.A."/>
            <person name="Tamas L."/>
            <person name="Grigoriev I.V."/>
            <person name="Spatafora J.W."/>
            <person name="Nagy L.G."/>
            <person name="Kovacs G.M."/>
        </authorList>
    </citation>
    <scope>NUCLEOTIDE SEQUENCE [LARGE SCALE GENOMIC DNA]</scope>
    <source>
        <strain evidence="7 8">DSE2036</strain>
    </source>
</reference>
<dbReference type="OrthoDB" id="1470350at2759"/>
<dbReference type="InterPro" id="IPR036396">
    <property type="entry name" value="Cyt_P450_sf"/>
</dbReference>
<dbReference type="SUPFAM" id="SSF48264">
    <property type="entry name" value="Cytochrome P450"/>
    <property type="match status" value="1"/>
</dbReference>
<comment type="cofactor">
    <cofactor evidence="5">
        <name>heme</name>
        <dbReference type="ChEBI" id="CHEBI:30413"/>
    </cofactor>
</comment>
<dbReference type="InterPro" id="IPR002401">
    <property type="entry name" value="Cyt_P450_E_grp-I"/>
</dbReference>
<dbReference type="GO" id="GO:0020037">
    <property type="term" value="F:heme binding"/>
    <property type="evidence" value="ECO:0007669"/>
    <property type="project" value="InterPro"/>
</dbReference>
<dbReference type="STRING" id="97972.A0A2V1CYU0"/>
<evidence type="ECO:0000256" key="3">
    <source>
        <dbReference type="ARBA" id="ARBA00023002"/>
    </source>
</evidence>
<protein>
    <submittedName>
        <fullName evidence="7">Cytochrome P450</fullName>
    </submittedName>
</protein>
<evidence type="ECO:0000256" key="5">
    <source>
        <dbReference type="PIRSR" id="PIRSR602401-1"/>
    </source>
</evidence>
<keyword evidence="3 6" id="KW-0560">Oxidoreductase</keyword>
<dbReference type="InterPro" id="IPR017972">
    <property type="entry name" value="Cyt_P450_CS"/>
</dbReference>
<evidence type="ECO:0000256" key="2">
    <source>
        <dbReference type="ARBA" id="ARBA00022723"/>
    </source>
</evidence>
<keyword evidence="5 6" id="KW-0349">Heme</keyword>
<name>A0A2V1CYU0_9PLEO</name>
<dbReference type="Proteomes" id="UP000244855">
    <property type="component" value="Unassembled WGS sequence"/>
</dbReference>
<organism evidence="7 8">
    <name type="scientific">Periconia macrospinosa</name>
    <dbReference type="NCBI Taxonomy" id="97972"/>
    <lineage>
        <taxon>Eukaryota</taxon>
        <taxon>Fungi</taxon>
        <taxon>Dikarya</taxon>
        <taxon>Ascomycota</taxon>
        <taxon>Pezizomycotina</taxon>
        <taxon>Dothideomycetes</taxon>
        <taxon>Pleosporomycetidae</taxon>
        <taxon>Pleosporales</taxon>
        <taxon>Massarineae</taxon>
        <taxon>Periconiaceae</taxon>
        <taxon>Periconia</taxon>
    </lineage>
</organism>
<keyword evidence="4 5" id="KW-0408">Iron</keyword>
<keyword evidence="6" id="KW-0503">Monooxygenase</keyword>
<dbReference type="Gene3D" id="1.10.630.10">
    <property type="entry name" value="Cytochrome P450"/>
    <property type="match status" value="1"/>
</dbReference>
<proteinExistence type="inferred from homology"/>
<comment type="similarity">
    <text evidence="1 6">Belongs to the cytochrome P450 family.</text>
</comment>
<dbReference type="Pfam" id="PF00067">
    <property type="entry name" value="p450"/>
    <property type="match status" value="1"/>
</dbReference>
<dbReference type="PRINTS" id="PR00463">
    <property type="entry name" value="EP450I"/>
</dbReference>
<evidence type="ECO:0000256" key="6">
    <source>
        <dbReference type="RuleBase" id="RU000461"/>
    </source>
</evidence>
<feature type="binding site" description="axial binding residue" evidence="5">
    <location>
        <position position="240"/>
    </location>
    <ligand>
        <name>heme</name>
        <dbReference type="ChEBI" id="CHEBI:30413"/>
    </ligand>
    <ligandPart>
        <name>Fe</name>
        <dbReference type="ChEBI" id="CHEBI:18248"/>
    </ligandPart>
</feature>
<dbReference type="GO" id="GO:0005506">
    <property type="term" value="F:iron ion binding"/>
    <property type="evidence" value="ECO:0007669"/>
    <property type="project" value="InterPro"/>
</dbReference>
<dbReference type="PRINTS" id="PR00385">
    <property type="entry name" value="P450"/>
</dbReference>